<dbReference type="AlphaFoldDB" id="A0A516Q1I9"/>
<feature type="transmembrane region" description="Helical" evidence="7">
    <location>
        <begin position="179"/>
        <end position="196"/>
    </location>
</feature>
<keyword evidence="3 7" id="KW-0812">Transmembrane</keyword>
<dbReference type="PANTHER" id="PTHR23513">
    <property type="entry name" value="INTEGRAL MEMBRANE EFFLUX PROTEIN-RELATED"/>
    <property type="match status" value="1"/>
</dbReference>
<feature type="transmembrane region" description="Helical" evidence="7">
    <location>
        <begin position="53"/>
        <end position="73"/>
    </location>
</feature>
<keyword evidence="5 7" id="KW-0472">Membrane</keyword>
<feature type="transmembrane region" description="Helical" evidence="7">
    <location>
        <begin position="319"/>
        <end position="340"/>
    </location>
</feature>
<accession>A0A516Q1I9</accession>
<dbReference type="InterPro" id="IPR020846">
    <property type="entry name" value="MFS_dom"/>
</dbReference>
<dbReference type="Pfam" id="PF07690">
    <property type="entry name" value="MFS_1"/>
    <property type="match status" value="1"/>
</dbReference>
<feature type="transmembrane region" description="Helical" evidence="7">
    <location>
        <begin position="380"/>
        <end position="401"/>
    </location>
</feature>
<dbReference type="SUPFAM" id="SSF103473">
    <property type="entry name" value="MFS general substrate transporter"/>
    <property type="match status" value="1"/>
</dbReference>
<protein>
    <submittedName>
        <fullName evidence="9">MFS transporter</fullName>
    </submittedName>
</protein>
<evidence type="ECO:0000313" key="9">
    <source>
        <dbReference type="EMBL" id="QDP97294.1"/>
    </source>
</evidence>
<evidence type="ECO:0000256" key="5">
    <source>
        <dbReference type="ARBA" id="ARBA00023136"/>
    </source>
</evidence>
<evidence type="ECO:0000259" key="8">
    <source>
        <dbReference type="PROSITE" id="PS50850"/>
    </source>
</evidence>
<evidence type="ECO:0000256" key="7">
    <source>
        <dbReference type="SAM" id="Phobius"/>
    </source>
</evidence>
<feature type="compositionally biased region" description="Polar residues" evidence="6">
    <location>
        <begin position="413"/>
        <end position="422"/>
    </location>
</feature>
<dbReference type="InterPro" id="IPR036259">
    <property type="entry name" value="MFS_trans_sf"/>
</dbReference>
<proteinExistence type="predicted"/>
<evidence type="ECO:0000256" key="4">
    <source>
        <dbReference type="ARBA" id="ARBA00022989"/>
    </source>
</evidence>
<name>A0A516Q1I9_9ACTN</name>
<dbReference type="GO" id="GO:0005886">
    <property type="term" value="C:plasma membrane"/>
    <property type="evidence" value="ECO:0007669"/>
    <property type="project" value="UniProtKB-SubCell"/>
</dbReference>
<dbReference type="Proteomes" id="UP000319263">
    <property type="component" value="Chromosome"/>
</dbReference>
<feature type="transmembrane region" description="Helical" evidence="7">
    <location>
        <begin position="231"/>
        <end position="254"/>
    </location>
</feature>
<dbReference type="GO" id="GO:0022857">
    <property type="term" value="F:transmembrane transporter activity"/>
    <property type="evidence" value="ECO:0007669"/>
    <property type="project" value="InterPro"/>
</dbReference>
<organism evidence="9 10">
    <name type="scientific">Microlunatus elymi</name>
    <dbReference type="NCBI Taxonomy" id="2596828"/>
    <lineage>
        <taxon>Bacteria</taxon>
        <taxon>Bacillati</taxon>
        <taxon>Actinomycetota</taxon>
        <taxon>Actinomycetes</taxon>
        <taxon>Propionibacteriales</taxon>
        <taxon>Propionibacteriaceae</taxon>
        <taxon>Microlunatus</taxon>
    </lineage>
</organism>
<dbReference type="KEGG" id="mik:FOE78_16400"/>
<keyword evidence="4 7" id="KW-1133">Transmembrane helix</keyword>
<feature type="transmembrane region" description="Helical" evidence="7">
    <location>
        <begin position="294"/>
        <end position="313"/>
    </location>
</feature>
<dbReference type="OrthoDB" id="9815525at2"/>
<evidence type="ECO:0000313" key="10">
    <source>
        <dbReference type="Proteomes" id="UP000319263"/>
    </source>
</evidence>
<evidence type="ECO:0000256" key="2">
    <source>
        <dbReference type="ARBA" id="ARBA00022475"/>
    </source>
</evidence>
<dbReference type="RefSeq" id="WP_143987255.1">
    <property type="nucleotide sequence ID" value="NZ_CP041692.1"/>
</dbReference>
<dbReference type="EMBL" id="CP041692">
    <property type="protein sequence ID" value="QDP97294.1"/>
    <property type="molecule type" value="Genomic_DNA"/>
</dbReference>
<dbReference type="InterPro" id="IPR011701">
    <property type="entry name" value="MFS"/>
</dbReference>
<dbReference type="PROSITE" id="PS50850">
    <property type="entry name" value="MFS"/>
    <property type="match status" value="1"/>
</dbReference>
<dbReference type="Gene3D" id="1.20.1250.20">
    <property type="entry name" value="MFS general substrate transporter like domains"/>
    <property type="match status" value="1"/>
</dbReference>
<keyword evidence="2" id="KW-1003">Cell membrane</keyword>
<feature type="region of interest" description="Disordered" evidence="6">
    <location>
        <begin position="411"/>
        <end position="437"/>
    </location>
</feature>
<feature type="transmembrane region" description="Helical" evidence="7">
    <location>
        <begin position="260"/>
        <end position="282"/>
    </location>
</feature>
<reference evidence="9 10" key="1">
    <citation type="submission" date="2019-07" db="EMBL/GenBank/DDBJ databases">
        <title>Microlunatus dokdonensis sp. nov. isolated from the rhizospheric soil of the wild plant Elymus tsukushiensis.</title>
        <authorList>
            <person name="Ghim S.-Y."/>
            <person name="Hwang Y.-J."/>
            <person name="Son J.-S."/>
            <person name="Shin J.-H."/>
        </authorList>
    </citation>
    <scope>NUCLEOTIDE SEQUENCE [LARGE SCALE GENOMIC DNA]</scope>
    <source>
        <strain evidence="9 10">KUDC0627</strain>
    </source>
</reference>
<feature type="domain" description="Major facilitator superfamily (MFS) profile" evidence="8">
    <location>
        <begin position="19"/>
        <end position="406"/>
    </location>
</feature>
<dbReference type="PANTHER" id="PTHR23513:SF6">
    <property type="entry name" value="MAJOR FACILITATOR SUPERFAMILY ASSOCIATED DOMAIN-CONTAINING PROTEIN"/>
    <property type="match status" value="1"/>
</dbReference>
<dbReference type="CDD" id="cd06173">
    <property type="entry name" value="MFS_MefA_like"/>
    <property type="match status" value="1"/>
</dbReference>
<feature type="transmembrane region" description="Helical" evidence="7">
    <location>
        <begin position="352"/>
        <end position="374"/>
    </location>
</feature>
<evidence type="ECO:0000256" key="6">
    <source>
        <dbReference type="SAM" id="MobiDB-lite"/>
    </source>
</evidence>
<feature type="transmembrane region" description="Helical" evidence="7">
    <location>
        <begin position="21"/>
        <end position="41"/>
    </location>
</feature>
<evidence type="ECO:0000256" key="3">
    <source>
        <dbReference type="ARBA" id="ARBA00022692"/>
    </source>
</evidence>
<keyword evidence="10" id="KW-1185">Reference proteome</keyword>
<gene>
    <name evidence="9" type="ORF">FOE78_16400</name>
</gene>
<evidence type="ECO:0000256" key="1">
    <source>
        <dbReference type="ARBA" id="ARBA00004651"/>
    </source>
</evidence>
<comment type="subcellular location">
    <subcellularLocation>
        <location evidence="1">Cell membrane</location>
        <topology evidence="1">Multi-pass membrane protein</topology>
    </subcellularLocation>
</comment>
<sequence length="437" mass="45242">MPRLQLPRPGATSLWRNRDFNLLWSSQALSGLGTSMSSLAYPLVILALTDNPVFAGAVGTGARIVSTVVRMPAGVLVDRVDRRRLLLACDAIRLAAFAILAASLVLGHGSVLLIAVVALIESVCSAAFEGAAMAAIRNLVPLNQVSTAVARDEARNHAVSLVGPPIGGALFGLGRALPFLADAVSYLLSIVGLLAIRRPMQEDNRDREASSGVRDLIEGLRFTFTQPFLRATMLIAAPLNLAVNGMLFGILLLLQRHGTPPALIGTVETIVGIGGLVGAVAAGSLMRRFSVPTLVRGITMIGVPLMLAVLPLATTPLAAAPIAALVLISPPLNASLFGHLAAVTPDRMQGRVISAVSTAAMGLAALAPMLAGVLTEHFGARGVVIGFTVVFAVSTGVALVAKGIRELEPIKQATDSEQSASGKSVYGDGTESEETVD</sequence>